<dbReference type="SUPFAM" id="SSF52540">
    <property type="entry name" value="P-loop containing nucleoside triphosphate hydrolases"/>
    <property type="match status" value="2"/>
</dbReference>
<keyword evidence="8 10" id="KW-0460">Magnesium</keyword>
<dbReference type="NCBIfam" id="TIGR00174">
    <property type="entry name" value="miaA"/>
    <property type="match status" value="1"/>
</dbReference>
<evidence type="ECO:0000256" key="5">
    <source>
        <dbReference type="ARBA" id="ARBA00022694"/>
    </source>
</evidence>
<gene>
    <name evidence="10 14" type="primary">miaA</name>
    <name evidence="14" type="ORF">CVU76_00985</name>
</gene>
<evidence type="ECO:0000256" key="1">
    <source>
        <dbReference type="ARBA" id="ARBA00001946"/>
    </source>
</evidence>
<evidence type="ECO:0000256" key="9">
    <source>
        <dbReference type="ARBA" id="ARBA00049563"/>
    </source>
</evidence>
<dbReference type="Pfam" id="PF01715">
    <property type="entry name" value="IPPT"/>
    <property type="match status" value="1"/>
</dbReference>
<evidence type="ECO:0000256" key="13">
    <source>
        <dbReference type="RuleBase" id="RU003785"/>
    </source>
</evidence>
<evidence type="ECO:0000313" key="14">
    <source>
        <dbReference type="EMBL" id="PKN02598.1"/>
    </source>
</evidence>
<evidence type="ECO:0000256" key="12">
    <source>
        <dbReference type="RuleBase" id="RU003784"/>
    </source>
</evidence>
<protein>
    <recommendedName>
        <fullName evidence="10">tRNA dimethylallyltransferase</fullName>
        <ecNumber evidence="10">2.5.1.75</ecNumber>
    </recommendedName>
    <alternativeName>
        <fullName evidence="10">Dimethylallyl diphosphate:tRNA dimethylallyltransferase</fullName>
        <shortName evidence="10">DMAPP:tRNA dimethylallyltransferase</shortName>
        <shortName evidence="10">DMATase</shortName>
    </alternativeName>
    <alternativeName>
        <fullName evidence="10">Isopentenyl-diphosphate:tRNA isopentenyltransferase</fullName>
        <shortName evidence="10">IPP transferase</shortName>
        <shortName evidence="10">IPPT</shortName>
        <shortName evidence="10">IPTase</shortName>
    </alternativeName>
</protein>
<dbReference type="PANTHER" id="PTHR11088:SF60">
    <property type="entry name" value="TRNA DIMETHYLALLYLTRANSFERASE"/>
    <property type="match status" value="1"/>
</dbReference>
<dbReference type="Gene3D" id="3.40.50.300">
    <property type="entry name" value="P-loop containing nucleotide triphosphate hydrolases"/>
    <property type="match status" value="1"/>
</dbReference>
<comment type="catalytic activity">
    <reaction evidence="9 10 11">
        <text>adenosine(37) in tRNA + dimethylallyl diphosphate = N(6)-dimethylallyladenosine(37) in tRNA + diphosphate</text>
        <dbReference type="Rhea" id="RHEA:26482"/>
        <dbReference type="Rhea" id="RHEA-COMP:10162"/>
        <dbReference type="Rhea" id="RHEA-COMP:10375"/>
        <dbReference type="ChEBI" id="CHEBI:33019"/>
        <dbReference type="ChEBI" id="CHEBI:57623"/>
        <dbReference type="ChEBI" id="CHEBI:74411"/>
        <dbReference type="ChEBI" id="CHEBI:74415"/>
        <dbReference type="EC" id="2.5.1.75"/>
    </reaction>
</comment>
<evidence type="ECO:0000256" key="7">
    <source>
        <dbReference type="ARBA" id="ARBA00022840"/>
    </source>
</evidence>
<keyword evidence="5 10" id="KW-0819">tRNA processing</keyword>
<organism evidence="14 15">
    <name type="scientific">Candidatus Dojkabacteria bacterium HGW-Dojkabacteria-1</name>
    <dbReference type="NCBI Taxonomy" id="2013761"/>
    <lineage>
        <taxon>Bacteria</taxon>
        <taxon>Candidatus Dojkabacteria</taxon>
    </lineage>
</organism>
<dbReference type="GO" id="GO:0052381">
    <property type="term" value="F:tRNA dimethylallyltransferase activity"/>
    <property type="evidence" value="ECO:0007669"/>
    <property type="project" value="UniProtKB-UniRule"/>
</dbReference>
<comment type="function">
    <text evidence="2 10 12">Catalyzes the transfer of a dimethylallyl group onto the adenine at position 37 in tRNAs that read codons beginning with uridine, leading to the formation of N6-(dimethylallyl)adenosine (i(6)A).</text>
</comment>
<dbReference type="PANTHER" id="PTHR11088">
    <property type="entry name" value="TRNA DIMETHYLALLYLTRANSFERASE"/>
    <property type="match status" value="1"/>
</dbReference>
<evidence type="ECO:0000256" key="10">
    <source>
        <dbReference type="HAMAP-Rule" id="MF_00185"/>
    </source>
</evidence>
<keyword evidence="6 10" id="KW-0547">Nucleotide-binding</keyword>
<dbReference type="EC" id="2.5.1.75" evidence="10"/>
<sequence>MINYKGKIIVIAGPTASGKSDIATKLAKDIDGYILNGDSRQIYKHLDIGTAKPTKKEIEDTCVDHFLYDFVDPKEHFTLFEYQKRVQSILDTQNSIPILTGGTGLYIDSIVFNYDLSENNIKEDISSLSLEQLQQMAKEYLPEMTESDRQNKHRLIRVIQREGLGKKKGKDLNHIYFVIDIPKEELRERIDERIERMFEDGLLEENKKLLSMGYTYEDKGMNSIGYKEFKEYFEKQITLDEVKENIKRNTYSYAKRQRTWFRRNKNAIWTNNYDNILDLASNFITKE</sequence>
<dbReference type="InterPro" id="IPR039657">
    <property type="entry name" value="Dimethylallyltransferase"/>
</dbReference>
<comment type="subunit">
    <text evidence="10">Monomer.</text>
</comment>
<feature type="site" description="Interaction with substrate tRNA" evidence="10">
    <location>
        <position position="103"/>
    </location>
</feature>
<keyword evidence="7 10" id="KW-0067">ATP-binding</keyword>
<comment type="cofactor">
    <cofactor evidence="1 10">
        <name>Mg(2+)</name>
        <dbReference type="ChEBI" id="CHEBI:18420"/>
    </cofactor>
</comment>
<evidence type="ECO:0000256" key="4">
    <source>
        <dbReference type="ARBA" id="ARBA00022679"/>
    </source>
</evidence>
<dbReference type="InterPro" id="IPR027417">
    <property type="entry name" value="P-loop_NTPase"/>
</dbReference>
<evidence type="ECO:0000256" key="3">
    <source>
        <dbReference type="ARBA" id="ARBA00005842"/>
    </source>
</evidence>
<dbReference type="HAMAP" id="MF_00185">
    <property type="entry name" value="IPP_trans"/>
    <property type="match status" value="1"/>
</dbReference>
<feature type="binding site" evidence="10">
    <location>
        <begin position="15"/>
        <end position="20"/>
    </location>
    <ligand>
        <name>substrate</name>
    </ligand>
</feature>
<keyword evidence="4 10" id="KW-0808">Transferase</keyword>
<feature type="binding site" evidence="10">
    <location>
        <begin position="13"/>
        <end position="20"/>
    </location>
    <ligand>
        <name>ATP</name>
        <dbReference type="ChEBI" id="CHEBI:30616"/>
    </ligand>
</feature>
<dbReference type="Proteomes" id="UP000233417">
    <property type="component" value="Unassembled WGS sequence"/>
</dbReference>
<reference evidence="14 15" key="1">
    <citation type="journal article" date="2017" name="ISME J.">
        <title>Potential for microbial H2 and metal transformations associated with novel bacteria and archaea in deep terrestrial subsurface sediments.</title>
        <authorList>
            <person name="Hernsdorf A.W."/>
            <person name="Amano Y."/>
            <person name="Miyakawa K."/>
            <person name="Ise K."/>
            <person name="Suzuki Y."/>
            <person name="Anantharaman K."/>
            <person name="Probst A."/>
            <person name="Burstein D."/>
            <person name="Thomas B.C."/>
            <person name="Banfield J.F."/>
        </authorList>
    </citation>
    <scope>NUCLEOTIDE SEQUENCE [LARGE SCALE GENOMIC DNA]</scope>
    <source>
        <strain evidence="14">HGW-Dojkabacteria-1</strain>
    </source>
</reference>
<evidence type="ECO:0000256" key="8">
    <source>
        <dbReference type="ARBA" id="ARBA00022842"/>
    </source>
</evidence>
<dbReference type="GO" id="GO:0006400">
    <property type="term" value="P:tRNA modification"/>
    <property type="evidence" value="ECO:0007669"/>
    <property type="project" value="TreeGrafter"/>
</dbReference>
<evidence type="ECO:0000256" key="6">
    <source>
        <dbReference type="ARBA" id="ARBA00022741"/>
    </source>
</evidence>
<evidence type="ECO:0000256" key="2">
    <source>
        <dbReference type="ARBA" id="ARBA00003213"/>
    </source>
</evidence>
<dbReference type="EMBL" id="PHAO01000001">
    <property type="protein sequence ID" value="PKN02598.1"/>
    <property type="molecule type" value="Genomic_DNA"/>
</dbReference>
<name>A0A2N2F344_9BACT</name>
<comment type="caution">
    <text evidence="10">Lacks conserved residue(s) required for the propagation of feature annotation.</text>
</comment>
<dbReference type="GO" id="GO:0005524">
    <property type="term" value="F:ATP binding"/>
    <property type="evidence" value="ECO:0007669"/>
    <property type="project" value="UniProtKB-UniRule"/>
</dbReference>
<proteinExistence type="inferred from homology"/>
<evidence type="ECO:0000313" key="15">
    <source>
        <dbReference type="Proteomes" id="UP000233417"/>
    </source>
</evidence>
<comment type="similarity">
    <text evidence="3 10 13">Belongs to the IPP transferase family.</text>
</comment>
<evidence type="ECO:0000256" key="11">
    <source>
        <dbReference type="RuleBase" id="RU003783"/>
    </source>
</evidence>
<dbReference type="AlphaFoldDB" id="A0A2N2F344"/>
<feature type="region of interest" description="Interaction with substrate tRNA" evidence="10">
    <location>
        <begin position="38"/>
        <end position="41"/>
    </location>
</feature>
<dbReference type="Gene3D" id="1.10.287.890">
    <property type="entry name" value="Crystal structure of tRNA isopentenylpyrophosphate transferase (bh2366) domain"/>
    <property type="match status" value="1"/>
</dbReference>
<dbReference type="InterPro" id="IPR018022">
    <property type="entry name" value="IPT"/>
</dbReference>
<accession>A0A2N2F344</accession>
<comment type="caution">
    <text evidence="14">The sequence shown here is derived from an EMBL/GenBank/DDBJ whole genome shotgun (WGS) entry which is preliminary data.</text>
</comment>